<evidence type="ECO:0000256" key="2">
    <source>
        <dbReference type="ARBA" id="ARBA00022747"/>
    </source>
</evidence>
<evidence type="ECO:0000256" key="5">
    <source>
        <dbReference type="ARBA" id="ARBA00093760"/>
    </source>
</evidence>
<accession>A0A6F8E8H4</accession>
<evidence type="ECO:0000256" key="6">
    <source>
        <dbReference type="ARBA" id="ARBA00093790"/>
    </source>
</evidence>
<dbReference type="SUPFAM" id="SSF52980">
    <property type="entry name" value="Restriction endonuclease-like"/>
    <property type="match status" value="1"/>
</dbReference>
<keyword evidence="2" id="KW-0680">Restriction system</keyword>
<evidence type="ECO:0000256" key="1">
    <source>
        <dbReference type="ARBA" id="ARBA00022722"/>
    </source>
</evidence>
<evidence type="ECO:0000256" key="4">
    <source>
        <dbReference type="ARBA" id="ARBA00022801"/>
    </source>
</evidence>
<dbReference type="NCBIfam" id="NF045832">
    <property type="entry name" value="restrict_HpyAIV"/>
    <property type="match status" value="1"/>
</dbReference>
<reference evidence="7" key="1">
    <citation type="submission" date="2016-05" db="EMBL/GenBank/DDBJ databases">
        <title>Gene Analysis of Helicobacter pylori Strain Evolution From an Original Source.</title>
        <authorList>
            <person name="Wu D.-C."/>
        </authorList>
    </citation>
    <scope>NUCLEOTIDE SEQUENCE</scope>
    <source>
        <strain evidence="7">DU-Chou2013</strain>
    </source>
</reference>
<evidence type="ECO:0000313" key="7">
    <source>
        <dbReference type="EMBL" id="ASR82351.1"/>
    </source>
</evidence>
<proteinExistence type="predicted"/>
<dbReference type="InterPro" id="IPR019045">
    <property type="entry name" value="Restrct_endonuc_II_HinfI"/>
</dbReference>
<keyword evidence="4" id="KW-0378">Hydrolase</keyword>
<organism evidence="7">
    <name type="scientific">Helicobacter pylori</name>
    <name type="common">Campylobacter pylori</name>
    <dbReference type="NCBI Taxonomy" id="210"/>
    <lineage>
        <taxon>Bacteria</taxon>
        <taxon>Pseudomonadati</taxon>
        <taxon>Campylobacterota</taxon>
        <taxon>Epsilonproteobacteria</taxon>
        <taxon>Campylobacterales</taxon>
        <taxon>Helicobacteraceae</taxon>
        <taxon>Helicobacter</taxon>
    </lineage>
</organism>
<dbReference type="Pfam" id="PF09520">
    <property type="entry name" value="RE_TdeIII"/>
    <property type="match status" value="2"/>
</dbReference>
<sequence length="297" mass="35401">MDYQTFNEIFNRFVFGTSKAKLLENMAENPERYLGIFRPTKPKTKLLQNLLTSHEIKFGDAFEYLIEEYLKEHNFSPLSKKIPYYNKGKEKMESLELDQFAKKDNTYYFIEQKMRDDHDSAKKRGQIDNFERKLEALIHHYGGNIQGYFYFIDESLNKNQNYYKEELQKLSVGYGVPLSLCYGKELFENLNILQVWDEVLNHLAWWRETLPDLPSLNFDENPLESFEEIKDLAPSVYRKLLDNDGIFNLVLILFPEQKVLKRLAEYFRQQNKTIYQQLASKLEKRLSSKENHQKPLS</sequence>
<keyword evidence="3" id="KW-0255">Endonuclease</keyword>
<dbReference type="InterPro" id="IPR054784">
    <property type="entry name" value="HpyAIV-type_restriction_enz"/>
</dbReference>
<comment type="catalytic activity">
    <reaction evidence="5">
        <text>Endonucleolytic cleavage of DNA to give specific double-stranded fragments with terminal 5'-phosphates.</text>
        <dbReference type="EC" id="3.1.21.4"/>
    </reaction>
</comment>
<evidence type="ECO:0000256" key="3">
    <source>
        <dbReference type="ARBA" id="ARBA00022759"/>
    </source>
</evidence>
<protein>
    <recommendedName>
        <fullName evidence="6">type II site-specific deoxyribonuclease</fullName>
        <ecNumber evidence="6">3.1.21.4</ecNumber>
    </recommendedName>
</protein>
<dbReference type="EMBL" id="KX268352">
    <property type="protein sequence ID" value="ASR82351.1"/>
    <property type="molecule type" value="Genomic_DNA"/>
</dbReference>
<name>A0A6F8E8H4_HELPX</name>
<dbReference type="InterPro" id="IPR011335">
    <property type="entry name" value="Restrct_endonuc-II-like"/>
</dbReference>
<dbReference type="AlphaFoldDB" id="A0A6F8E8H4"/>
<keyword evidence="1" id="KW-0540">Nuclease</keyword>
<dbReference type="EC" id="3.1.21.4" evidence="6"/>